<proteinExistence type="predicted"/>
<evidence type="ECO:0000256" key="1">
    <source>
        <dbReference type="SAM" id="Phobius"/>
    </source>
</evidence>
<organism evidence="2 3">
    <name type="scientific">Clostridium mobile</name>
    <dbReference type="NCBI Taxonomy" id="2841512"/>
    <lineage>
        <taxon>Bacteria</taxon>
        <taxon>Bacillati</taxon>
        <taxon>Bacillota</taxon>
        <taxon>Clostridia</taxon>
        <taxon>Eubacteriales</taxon>
        <taxon>Clostridiaceae</taxon>
        <taxon>Clostridium</taxon>
    </lineage>
</organism>
<comment type="caution">
    <text evidence="2">The sequence shown here is derived from an EMBL/GenBank/DDBJ whole genome shotgun (WGS) entry which is preliminary data.</text>
</comment>
<reference evidence="2 3" key="1">
    <citation type="submission" date="2021-06" db="EMBL/GenBank/DDBJ databases">
        <authorList>
            <person name="Sun Q."/>
            <person name="Li D."/>
        </authorList>
    </citation>
    <scope>NUCLEOTIDE SEQUENCE [LARGE SCALE GENOMIC DNA]</scope>
    <source>
        <strain evidence="2 3">MSJ-11</strain>
    </source>
</reference>
<protein>
    <submittedName>
        <fullName evidence="2">Uncharacterized protein</fullName>
    </submittedName>
</protein>
<keyword evidence="1" id="KW-0812">Transmembrane</keyword>
<dbReference type="Proteomes" id="UP000726170">
    <property type="component" value="Unassembled WGS sequence"/>
</dbReference>
<feature type="transmembrane region" description="Helical" evidence="1">
    <location>
        <begin position="115"/>
        <end position="136"/>
    </location>
</feature>
<evidence type="ECO:0000313" key="3">
    <source>
        <dbReference type="Proteomes" id="UP000726170"/>
    </source>
</evidence>
<feature type="transmembrane region" description="Helical" evidence="1">
    <location>
        <begin position="5"/>
        <end position="24"/>
    </location>
</feature>
<feature type="transmembrane region" description="Helical" evidence="1">
    <location>
        <begin position="79"/>
        <end position="95"/>
    </location>
</feature>
<evidence type="ECO:0000313" key="2">
    <source>
        <dbReference type="EMBL" id="MBU5482924.1"/>
    </source>
</evidence>
<name>A0ABS6ECK6_9CLOT</name>
<keyword evidence="1" id="KW-1133">Transmembrane helix</keyword>
<dbReference type="RefSeq" id="WP_216437336.1">
    <property type="nucleotide sequence ID" value="NZ_JAHLQF010000001.1"/>
</dbReference>
<sequence length="148" mass="17612">MKRKFYLLIVILICIGLAIFHNVNKYFIIPFHLNDLRLTSESSIYFYYVSYVILISTIIYLLITEFIKSRVKTTKLKKIAYHLQIGVYIIILRIAQMKTVPQFLKSRLNLKPWQYGFVLLIFLFSSLYAVFCIYVFDKVTKKFNSNNI</sequence>
<dbReference type="EMBL" id="JAHLQF010000001">
    <property type="protein sequence ID" value="MBU5482924.1"/>
    <property type="molecule type" value="Genomic_DNA"/>
</dbReference>
<gene>
    <name evidence="2" type="ORF">KQI86_01215</name>
</gene>
<keyword evidence="1" id="KW-0472">Membrane</keyword>
<accession>A0ABS6ECK6</accession>
<keyword evidence="3" id="KW-1185">Reference proteome</keyword>
<feature type="transmembrane region" description="Helical" evidence="1">
    <location>
        <begin position="44"/>
        <end position="67"/>
    </location>
</feature>